<dbReference type="SUPFAM" id="SSF52972">
    <property type="entry name" value="ITPase-like"/>
    <property type="match status" value="1"/>
</dbReference>
<gene>
    <name evidence="2" type="ORF">H5993_03965</name>
</gene>
<accession>A0ABS2EN30</accession>
<keyword evidence="1" id="KW-0378">Hydrolase</keyword>
<evidence type="ECO:0000313" key="2">
    <source>
        <dbReference type="EMBL" id="MBM6753917.1"/>
    </source>
</evidence>
<proteinExistence type="predicted"/>
<dbReference type="RefSeq" id="WP_204776311.1">
    <property type="nucleotide sequence ID" value="NZ_JACJJQ010000013.1"/>
</dbReference>
<dbReference type="InterPro" id="IPR002637">
    <property type="entry name" value="RdgB/HAM1"/>
</dbReference>
<sequence>MQLEFVIATNNDFKISELTRELKFFGAQGLSYVEVLGKQLTFPPEGTTSYQANASKKAEFISQFLPDRLVIADDSGIELAGHPDELGVQTARQLKAKYGTQAVNQALINRAVEPSRGFKMQTVIALARNGYTLATYQGVLVGRIAKHISPVGHGLDQILIPAGLDQVLGSLPTPEFVKFDHRSKAVAALMKGVQNVLKKMEF</sequence>
<protein>
    <submittedName>
        <fullName evidence="2">Non-canonical purine NTP pyrophosphatase</fullName>
    </submittedName>
</protein>
<name>A0ABS2EN30_9LACO</name>
<evidence type="ECO:0000256" key="1">
    <source>
        <dbReference type="ARBA" id="ARBA00022801"/>
    </source>
</evidence>
<comment type="caution">
    <text evidence="2">The sequence shown here is derived from an EMBL/GenBank/DDBJ whole genome shotgun (WGS) entry which is preliminary data.</text>
</comment>
<keyword evidence="3" id="KW-1185">Reference proteome</keyword>
<dbReference type="Gene3D" id="3.90.950.10">
    <property type="match status" value="1"/>
</dbReference>
<dbReference type="EMBL" id="JACJJQ010000013">
    <property type="protein sequence ID" value="MBM6753917.1"/>
    <property type="molecule type" value="Genomic_DNA"/>
</dbReference>
<evidence type="ECO:0000313" key="3">
    <source>
        <dbReference type="Proteomes" id="UP000776629"/>
    </source>
</evidence>
<dbReference type="Pfam" id="PF01725">
    <property type="entry name" value="Ham1p_like"/>
    <property type="match status" value="1"/>
</dbReference>
<dbReference type="InterPro" id="IPR029001">
    <property type="entry name" value="ITPase-like_fam"/>
</dbReference>
<dbReference type="Proteomes" id="UP000776629">
    <property type="component" value="Unassembled WGS sequence"/>
</dbReference>
<organism evidence="2 3">
    <name type="scientific">Limosilactobacillus alvi</name>
    <dbReference type="NCBI Taxonomy" id="990412"/>
    <lineage>
        <taxon>Bacteria</taxon>
        <taxon>Bacillati</taxon>
        <taxon>Bacillota</taxon>
        <taxon>Bacilli</taxon>
        <taxon>Lactobacillales</taxon>
        <taxon>Lactobacillaceae</taxon>
        <taxon>Limosilactobacillus</taxon>
    </lineage>
</organism>
<reference evidence="2 3" key="1">
    <citation type="journal article" date="2021" name="Sci. Rep.">
        <title>The distribution of antibiotic resistance genes in chicken gut microbiota commensals.</title>
        <authorList>
            <person name="Juricova H."/>
            <person name="Matiasovicova J."/>
            <person name="Kubasova T."/>
            <person name="Cejkova D."/>
            <person name="Rychlik I."/>
        </authorList>
    </citation>
    <scope>NUCLEOTIDE SEQUENCE [LARGE SCALE GENOMIC DNA]</scope>
    <source>
        <strain evidence="2 3">An810</strain>
    </source>
</reference>